<accession>A0A8K0DC66</accession>
<dbReference type="Proteomes" id="UP000801492">
    <property type="component" value="Unassembled WGS sequence"/>
</dbReference>
<comment type="caution">
    <text evidence="1">The sequence shown here is derived from an EMBL/GenBank/DDBJ whole genome shotgun (WGS) entry which is preliminary data.</text>
</comment>
<dbReference type="AlphaFoldDB" id="A0A8K0DC66"/>
<dbReference type="OrthoDB" id="6774547at2759"/>
<keyword evidence="2" id="KW-1185">Reference proteome</keyword>
<sequence>MEHKETDITSALSKIIEEVLRYNPEVTELTTWSDSYVPQNKNSIMSLAMGRIIANHPELQKITMKYSAHGHSAVQEVDAVHSTIEKASAAQSWFVSSASKPPPSFCNSILLRYLRKQENHSQADTTMIIIMTYAWEDRTIRFPSITLSSTPRLRRSSASNNSSR</sequence>
<protein>
    <submittedName>
        <fullName evidence="1">Uncharacterized protein</fullName>
    </submittedName>
</protein>
<dbReference type="EMBL" id="VTPC01002290">
    <property type="protein sequence ID" value="KAF2900292.1"/>
    <property type="molecule type" value="Genomic_DNA"/>
</dbReference>
<gene>
    <name evidence="1" type="ORF">ILUMI_05892</name>
</gene>
<proteinExistence type="predicted"/>
<evidence type="ECO:0000313" key="1">
    <source>
        <dbReference type="EMBL" id="KAF2900292.1"/>
    </source>
</evidence>
<organism evidence="1 2">
    <name type="scientific">Ignelater luminosus</name>
    <name type="common">Cucubano</name>
    <name type="synonym">Pyrophorus luminosus</name>
    <dbReference type="NCBI Taxonomy" id="2038154"/>
    <lineage>
        <taxon>Eukaryota</taxon>
        <taxon>Metazoa</taxon>
        <taxon>Ecdysozoa</taxon>
        <taxon>Arthropoda</taxon>
        <taxon>Hexapoda</taxon>
        <taxon>Insecta</taxon>
        <taxon>Pterygota</taxon>
        <taxon>Neoptera</taxon>
        <taxon>Endopterygota</taxon>
        <taxon>Coleoptera</taxon>
        <taxon>Polyphaga</taxon>
        <taxon>Elateriformia</taxon>
        <taxon>Elateroidea</taxon>
        <taxon>Elateridae</taxon>
        <taxon>Agrypninae</taxon>
        <taxon>Pyrophorini</taxon>
        <taxon>Ignelater</taxon>
    </lineage>
</organism>
<feature type="non-terminal residue" evidence="1">
    <location>
        <position position="1"/>
    </location>
</feature>
<evidence type="ECO:0000313" key="2">
    <source>
        <dbReference type="Proteomes" id="UP000801492"/>
    </source>
</evidence>
<reference evidence="1" key="1">
    <citation type="submission" date="2019-08" db="EMBL/GenBank/DDBJ databases">
        <title>The genome of the North American firefly Photinus pyralis.</title>
        <authorList>
            <consortium name="Photinus pyralis genome working group"/>
            <person name="Fallon T.R."/>
            <person name="Sander Lower S.E."/>
            <person name="Weng J.-K."/>
        </authorList>
    </citation>
    <scope>NUCLEOTIDE SEQUENCE</scope>
    <source>
        <strain evidence="1">TRF0915ILg1</strain>
        <tissue evidence="1">Whole body</tissue>
    </source>
</reference>
<name>A0A8K0DC66_IGNLU</name>